<evidence type="ECO:0008006" key="3">
    <source>
        <dbReference type="Google" id="ProtNLM"/>
    </source>
</evidence>
<dbReference type="OrthoDB" id="9987630at2759"/>
<dbReference type="Pfam" id="PF13578">
    <property type="entry name" value="Methyltransf_24"/>
    <property type="match status" value="1"/>
</dbReference>
<reference evidence="1 2" key="1">
    <citation type="journal article" date="2015" name="Genome Biol.">
        <title>Comparative genomics of Steinernema reveals deeply conserved gene regulatory networks.</title>
        <authorList>
            <person name="Dillman A.R."/>
            <person name="Macchietto M."/>
            <person name="Porter C.F."/>
            <person name="Rogers A."/>
            <person name="Williams B."/>
            <person name="Antoshechkin I."/>
            <person name="Lee M.M."/>
            <person name="Goodwin Z."/>
            <person name="Lu X."/>
            <person name="Lewis E.E."/>
            <person name="Goodrich-Blair H."/>
            <person name="Stock S.P."/>
            <person name="Adams B.J."/>
            <person name="Sternberg P.W."/>
            <person name="Mortazavi A."/>
        </authorList>
    </citation>
    <scope>NUCLEOTIDE SEQUENCE [LARGE SCALE GENOMIC DNA]</scope>
    <source>
        <strain evidence="1 2">ALL</strain>
    </source>
</reference>
<dbReference type="STRING" id="34508.A0A4U5LQP3"/>
<dbReference type="Proteomes" id="UP000298663">
    <property type="component" value="Unassembled WGS sequence"/>
</dbReference>
<protein>
    <recommendedName>
        <fullName evidence="3">Methyltransferase domain-containing protein</fullName>
    </recommendedName>
</protein>
<evidence type="ECO:0000313" key="1">
    <source>
        <dbReference type="EMBL" id="TKR58283.1"/>
    </source>
</evidence>
<sequence length="293" mass="34393">MVNANFKPYIFQFCLASLVFVLYKWIFVTSSSQRHSCPIVQPNSDPFFTKQESLFTTRCFNKNSLNWTQFAKRVLRTPEVWKDVKKAKKQNNGVDKFVPDFKRLLPKIFETSQRDVIRIIELGSFKGHSTVEMAKECQELAKESEKKCQIVAVDTWLASPEHYESEGKEISHLYKTFLSHIKHEGLTNVVFPFRLSPSAAAHVFHCFHINADLVFVDGNHEYDTVIDELHMYYPLLRPRGLFMGHGFHIKNWPGTVHAVEEFSQKMNRPYEVVENTWSMFKDDDPESYFWDRH</sequence>
<dbReference type="AlphaFoldDB" id="A0A4U5LQP3"/>
<dbReference type="PANTHER" id="PTHR37909:SF1">
    <property type="entry name" value="S-ADENOSYL-L-METHIONINE-DEPENDENT METHYLTRANSFERASES SUPERFAMILY PROTEIN"/>
    <property type="match status" value="1"/>
</dbReference>
<dbReference type="PANTHER" id="PTHR37909">
    <property type="entry name" value="S-ADENOSYL-L-METHIONINE-DEPENDENT METHYLTRANSFERASES SUPERFAMILY PROTEIN"/>
    <property type="match status" value="1"/>
</dbReference>
<comment type="caution">
    <text evidence="1">The sequence shown here is derived from an EMBL/GenBank/DDBJ whole genome shotgun (WGS) entry which is preliminary data.</text>
</comment>
<reference evidence="1 2" key="2">
    <citation type="journal article" date="2019" name="G3 (Bethesda)">
        <title>Hybrid Assembly of the Genome of the Entomopathogenic Nematode Steinernema carpocapsae Identifies the X-Chromosome.</title>
        <authorList>
            <person name="Serra L."/>
            <person name="Macchietto M."/>
            <person name="Macias-Munoz A."/>
            <person name="McGill C.J."/>
            <person name="Rodriguez I.M."/>
            <person name="Rodriguez B."/>
            <person name="Murad R."/>
            <person name="Mortazavi A."/>
        </authorList>
    </citation>
    <scope>NUCLEOTIDE SEQUENCE [LARGE SCALE GENOMIC DNA]</scope>
    <source>
        <strain evidence="1 2">ALL</strain>
    </source>
</reference>
<evidence type="ECO:0000313" key="2">
    <source>
        <dbReference type="Proteomes" id="UP000298663"/>
    </source>
</evidence>
<dbReference type="SUPFAM" id="SSF53335">
    <property type="entry name" value="S-adenosyl-L-methionine-dependent methyltransferases"/>
    <property type="match status" value="1"/>
</dbReference>
<accession>A0A4U5LQP3</accession>
<gene>
    <name evidence="1" type="ORF">L596_029748</name>
</gene>
<dbReference type="EMBL" id="AZBU02000013">
    <property type="protein sequence ID" value="TKR58283.1"/>
    <property type="molecule type" value="Genomic_DNA"/>
</dbReference>
<dbReference type="Gene3D" id="3.40.50.150">
    <property type="entry name" value="Vaccinia Virus protein VP39"/>
    <property type="match status" value="1"/>
</dbReference>
<keyword evidence="2" id="KW-1185">Reference proteome</keyword>
<organism evidence="1 2">
    <name type="scientific">Steinernema carpocapsae</name>
    <name type="common">Entomopathogenic nematode</name>
    <dbReference type="NCBI Taxonomy" id="34508"/>
    <lineage>
        <taxon>Eukaryota</taxon>
        <taxon>Metazoa</taxon>
        <taxon>Ecdysozoa</taxon>
        <taxon>Nematoda</taxon>
        <taxon>Chromadorea</taxon>
        <taxon>Rhabditida</taxon>
        <taxon>Tylenchina</taxon>
        <taxon>Panagrolaimomorpha</taxon>
        <taxon>Strongyloidoidea</taxon>
        <taxon>Steinernematidae</taxon>
        <taxon>Steinernema</taxon>
    </lineage>
</organism>
<dbReference type="InterPro" id="IPR029063">
    <property type="entry name" value="SAM-dependent_MTases_sf"/>
</dbReference>
<proteinExistence type="predicted"/>
<name>A0A4U5LQP3_STECR</name>